<dbReference type="RefSeq" id="WP_035451514.1">
    <property type="nucleotide sequence ID" value="NZ_AZGA01000088.1"/>
</dbReference>
<organism evidence="4 5">
    <name type="scientific">Agrilactobacillus composti DSM 18527 = JCM 14202</name>
    <dbReference type="NCBI Taxonomy" id="1423734"/>
    <lineage>
        <taxon>Bacteria</taxon>
        <taxon>Bacillati</taxon>
        <taxon>Bacillota</taxon>
        <taxon>Bacilli</taxon>
        <taxon>Lactobacillales</taxon>
        <taxon>Lactobacillaceae</taxon>
        <taxon>Agrilactobacillus</taxon>
    </lineage>
</organism>
<dbReference type="InterPro" id="IPR009057">
    <property type="entry name" value="Homeodomain-like_sf"/>
</dbReference>
<dbReference type="Proteomes" id="UP000051236">
    <property type="component" value="Unassembled WGS sequence"/>
</dbReference>
<keyword evidence="5" id="KW-1185">Reference proteome</keyword>
<dbReference type="Pfam" id="PF14278">
    <property type="entry name" value="TetR_C_8"/>
    <property type="match status" value="1"/>
</dbReference>
<name>X0QK86_9LACO</name>
<dbReference type="eggNOG" id="COG1309">
    <property type="taxonomic scope" value="Bacteria"/>
</dbReference>
<dbReference type="OrthoDB" id="9810250at2"/>
<dbReference type="EMBL" id="AZGA01000088">
    <property type="protein sequence ID" value="KRM30499.1"/>
    <property type="molecule type" value="Genomic_DNA"/>
</dbReference>
<proteinExistence type="predicted"/>
<evidence type="ECO:0000313" key="4">
    <source>
        <dbReference type="EMBL" id="KRM30499.1"/>
    </source>
</evidence>
<dbReference type="PANTHER" id="PTHR43479">
    <property type="entry name" value="ACREF/ENVCD OPERON REPRESSOR-RELATED"/>
    <property type="match status" value="1"/>
</dbReference>
<dbReference type="InterPro" id="IPR039532">
    <property type="entry name" value="TetR_C_Firmicutes"/>
</dbReference>
<dbReference type="InterPro" id="IPR001647">
    <property type="entry name" value="HTH_TetR"/>
</dbReference>
<dbReference type="PROSITE" id="PS50977">
    <property type="entry name" value="HTH_TETR_2"/>
    <property type="match status" value="1"/>
</dbReference>
<gene>
    <name evidence="4" type="ORF">FC83_GL001632</name>
</gene>
<dbReference type="NCBIfam" id="TIGR02366">
    <property type="entry name" value="DHAK_reg"/>
    <property type="match status" value="1"/>
</dbReference>
<reference evidence="4 5" key="1">
    <citation type="journal article" date="2015" name="Genome Announc.">
        <title>Expanding the biotechnology potential of lactobacilli through comparative genomics of 213 strains and associated genera.</title>
        <authorList>
            <person name="Sun Z."/>
            <person name="Harris H.M."/>
            <person name="McCann A."/>
            <person name="Guo C."/>
            <person name="Argimon S."/>
            <person name="Zhang W."/>
            <person name="Yang X."/>
            <person name="Jeffery I.B."/>
            <person name="Cooney J.C."/>
            <person name="Kagawa T.F."/>
            <person name="Liu W."/>
            <person name="Song Y."/>
            <person name="Salvetti E."/>
            <person name="Wrobel A."/>
            <person name="Rasinkangas P."/>
            <person name="Parkhill J."/>
            <person name="Rea M.C."/>
            <person name="O'Sullivan O."/>
            <person name="Ritari J."/>
            <person name="Douillard F.P."/>
            <person name="Paul Ross R."/>
            <person name="Yang R."/>
            <person name="Briner A.E."/>
            <person name="Felis G.E."/>
            <person name="de Vos W.M."/>
            <person name="Barrangou R."/>
            <person name="Klaenhammer T.R."/>
            <person name="Caufield P.W."/>
            <person name="Cui Y."/>
            <person name="Zhang H."/>
            <person name="O'Toole P.W."/>
        </authorList>
    </citation>
    <scope>NUCLEOTIDE SEQUENCE [LARGE SCALE GENOMIC DNA]</scope>
    <source>
        <strain evidence="4 5">DSM 18527</strain>
    </source>
</reference>
<keyword evidence="1 2" id="KW-0238">DNA-binding</keyword>
<dbReference type="InterPro" id="IPR012738">
    <property type="entry name" value="Tscrpt_reg_DhaS"/>
</dbReference>
<accession>X0QK86</accession>
<sequence>MSYLTKQRIATAAKQLISHQEISKISVTQIMQMANLRRQTFYDNFVDKYDLITWLYNDEISQIIHANINFQHWAQIISELCLYFDHNRHFYRQVFDNHDQNAPEYAIAMHIEVLTTAIITDLVHHAQIKLTTDYQLFLTTFLSSAVTHEINSWLRTATPRSAVQETDFLQQAVQDMANGLLARRQ</sequence>
<dbReference type="PATRIC" id="fig|1423734.3.peg.1651"/>
<dbReference type="SUPFAM" id="SSF46689">
    <property type="entry name" value="Homeodomain-like"/>
    <property type="match status" value="1"/>
</dbReference>
<feature type="DNA-binding region" description="H-T-H motif" evidence="2">
    <location>
        <begin position="26"/>
        <end position="45"/>
    </location>
</feature>
<dbReference type="STRING" id="1423734.FC83_GL001632"/>
<feature type="domain" description="HTH tetR-type" evidence="3">
    <location>
        <begin position="3"/>
        <end position="63"/>
    </location>
</feature>
<dbReference type="PANTHER" id="PTHR43479:SF7">
    <property type="entry name" value="TETR-FAMILY TRANSCRIPTIONAL REGULATOR"/>
    <property type="match status" value="1"/>
</dbReference>
<comment type="caution">
    <text evidence="4">The sequence shown here is derived from an EMBL/GenBank/DDBJ whole genome shotgun (WGS) entry which is preliminary data.</text>
</comment>
<dbReference type="Gene3D" id="1.10.357.10">
    <property type="entry name" value="Tetracycline Repressor, domain 2"/>
    <property type="match status" value="1"/>
</dbReference>
<dbReference type="AlphaFoldDB" id="X0QK86"/>
<protein>
    <recommendedName>
        <fullName evidence="3">HTH tetR-type domain-containing protein</fullName>
    </recommendedName>
</protein>
<dbReference type="GO" id="GO:0003677">
    <property type="term" value="F:DNA binding"/>
    <property type="evidence" value="ECO:0007669"/>
    <property type="project" value="UniProtKB-UniRule"/>
</dbReference>
<evidence type="ECO:0000256" key="2">
    <source>
        <dbReference type="PROSITE-ProRule" id="PRU00335"/>
    </source>
</evidence>
<evidence type="ECO:0000313" key="5">
    <source>
        <dbReference type="Proteomes" id="UP000051236"/>
    </source>
</evidence>
<evidence type="ECO:0000259" key="3">
    <source>
        <dbReference type="PROSITE" id="PS50977"/>
    </source>
</evidence>
<evidence type="ECO:0000256" key="1">
    <source>
        <dbReference type="ARBA" id="ARBA00023125"/>
    </source>
</evidence>
<dbReference type="InterPro" id="IPR050624">
    <property type="entry name" value="HTH-type_Tx_Regulator"/>
</dbReference>